<dbReference type="Proteomes" id="UP001202328">
    <property type="component" value="Unassembled WGS sequence"/>
</dbReference>
<evidence type="ECO:0000256" key="4">
    <source>
        <dbReference type="ARBA" id="ARBA00022917"/>
    </source>
</evidence>
<feature type="non-terminal residue" evidence="7">
    <location>
        <position position="84"/>
    </location>
</feature>
<feature type="signal peptide" evidence="6">
    <location>
        <begin position="1"/>
        <end position="20"/>
    </location>
</feature>
<dbReference type="AlphaFoldDB" id="A0AAD4SZG0"/>
<dbReference type="GO" id="GO:0005524">
    <property type="term" value="F:ATP binding"/>
    <property type="evidence" value="ECO:0007669"/>
    <property type="project" value="UniProtKB-KW"/>
</dbReference>
<organism evidence="7 8">
    <name type="scientific">Papaver atlanticum</name>
    <dbReference type="NCBI Taxonomy" id="357466"/>
    <lineage>
        <taxon>Eukaryota</taxon>
        <taxon>Viridiplantae</taxon>
        <taxon>Streptophyta</taxon>
        <taxon>Embryophyta</taxon>
        <taxon>Tracheophyta</taxon>
        <taxon>Spermatophyta</taxon>
        <taxon>Magnoliopsida</taxon>
        <taxon>Ranunculales</taxon>
        <taxon>Papaveraceae</taxon>
        <taxon>Papaveroideae</taxon>
        <taxon>Papaver</taxon>
    </lineage>
</organism>
<comment type="caution">
    <text evidence="7">The sequence shown here is derived from an EMBL/GenBank/DDBJ whole genome shotgun (WGS) entry which is preliminary data.</text>
</comment>
<name>A0AAD4SZG0_9MAGN</name>
<dbReference type="GO" id="GO:0006428">
    <property type="term" value="P:isoleucyl-tRNA aminoacylation"/>
    <property type="evidence" value="ECO:0007669"/>
    <property type="project" value="TreeGrafter"/>
</dbReference>
<keyword evidence="8" id="KW-1185">Reference proteome</keyword>
<keyword evidence="4" id="KW-0648">Protein biosynthesis</keyword>
<dbReference type="GO" id="GO:0004822">
    <property type="term" value="F:isoleucine-tRNA ligase activity"/>
    <property type="evidence" value="ECO:0007669"/>
    <property type="project" value="InterPro"/>
</dbReference>
<dbReference type="PANTHER" id="PTHR42780">
    <property type="entry name" value="SOLEUCYL-TRNA SYNTHETASE"/>
    <property type="match status" value="1"/>
</dbReference>
<evidence type="ECO:0000256" key="2">
    <source>
        <dbReference type="ARBA" id="ARBA00022741"/>
    </source>
</evidence>
<dbReference type="InterPro" id="IPR023586">
    <property type="entry name" value="Ile-tRNA-ligase_type2"/>
</dbReference>
<protein>
    <submittedName>
        <fullName evidence="7">Uncharacterized protein</fullName>
    </submittedName>
</protein>
<reference evidence="7" key="1">
    <citation type="submission" date="2022-04" db="EMBL/GenBank/DDBJ databases">
        <title>A functionally conserved STORR gene fusion in Papaver species that diverged 16.8 million years ago.</title>
        <authorList>
            <person name="Catania T."/>
        </authorList>
    </citation>
    <scope>NUCLEOTIDE SEQUENCE</scope>
    <source>
        <strain evidence="7">S-188037</strain>
    </source>
</reference>
<feature type="chain" id="PRO_5042141336" evidence="6">
    <location>
        <begin position="21"/>
        <end position="84"/>
    </location>
</feature>
<proteinExistence type="predicted"/>
<gene>
    <name evidence="7" type="ORF">MKW98_012282</name>
</gene>
<evidence type="ECO:0000256" key="1">
    <source>
        <dbReference type="ARBA" id="ARBA00022598"/>
    </source>
</evidence>
<evidence type="ECO:0000256" key="5">
    <source>
        <dbReference type="ARBA" id="ARBA00023146"/>
    </source>
</evidence>
<evidence type="ECO:0000256" key="3">
    <source>
        <dbReference type="ARBA" id="ARBA00022840"/>
    </source>
</evidence>
<keyword evidence="3" id="KW-0067">ATP-binding</keyword>
<accession>A0AAD4SZG0</accession>
<dbReference type="InterPro" id="IPR009008">
    <property type="entry name" value="Val/Leu/Ile-tRNA-synth_edit"/>
</dbReference>
<dbReference type="Gene3D" id="3.90.740.10">
    <property type="entry name" value="Valyl/Leucyl/Isoleucyl-tRNA synthetase, editing domain"/>
    <property type="match status" value="1"/>
</dbReference>
<keyword evidence="6" id="KW-0732">Signal</keyword>
<evidence type="ECO:0000313" key="7">
    <source>
        <dbReference type="EMBL" id="KAI3931872.1"/>
    </source>
</evidence>
<evidence type="ECO:0000313" key="8">
    <source>
        <dbReference type="Proteomes" id="UP001202328"/>
    </source>
</evidence>
<keyword evidence="1" id="KW-0436">Ligase</keyword>
<dbReference type="GO" id="GO:0002161">
    <property type="term" value="F:aminoacyl-tRNA deacylase activity"/>
    <property type="evidence" value="ECO:0007669"/>
    <property type="project" value="InterPro"/>
</dbReference>
<dbReference type="SUPFAM" id="SSF50677">
    <property type="entry name" value="ValRS/IleRS/LeuRS editing domain"/>
    <property type="match status" value="1"/>
</dbReference>
<dbReference type="EMBL" id="JAJJMB010007130">
    <property type="protein sequence ID" value="KAI3931872.1"/>
    <property type="molecule type" value="Genomic_DNA"/>
</dbReference>
<sequence>ITMSLMTVVLVLSTALLHFGKEDYRVCIAHQIIQKGKKLIVAVDDDGCFTEKVSHFCGRYVKDADKEIINDVKASMKIINSMNF</sequence>
<evidence type="ECO:0000256" key="6">
    <source>
        <dbReference type="SAM" id="SignalP"/>
    </source>
</evidence>
<keyword evidence="2" id="KW-0547">Nucleotide-binding</keyword>
<dbReference type="PANTHER" id="PTHR42780:SF1">
    <property type="entry name" value="ISOLEUCINE--TRNA LIGASE, CYTOPLASMIC"/>
    <property type="match status" value="1"/>
</dbReference>
<keyword evidence="5" id="KW-0030">Aminoacyl-tRNA synthetase</keyword>